<evidence type="ECO:0000313" key="3">
    <source>
        <dbReference type="Proteomes" id="UP000270094"/>
    </source>
</evidence>
<dbReference type="EMBL" id="UYYB01104231">
    <property type="protein sequence ID" value="VDM79181.1"/>
    <property type="molecule type" value="Genomic_DNA"/>
</dbReference>
<feature type="region of interest" description="Disordered" evidence="1">
    <location>
        <begin position="1"/>
        <end position="21"/>
    </location>
</feature>
<organism evidence="2 3">
    <name type="scientific">Strongylus vulgaris</name>
    <name type="common">Blood worm</name>
    <dbReference type="NCBI Taxonomy" id="40348"/>
    <lineage>
        <taxon>Eukaryota</taxon>
        <taxon>Metazoa</taxon>
        <taxon>Ecdysozoa</taxon>
        <taxon>Nematoda</taxon>
        <taxon>Chromadorea</taxon>
        <taxon>Rhabditida</taxon>
        <taxon>Rhabditina</taxon>
        <taxon>Rhabditomorpha</taxon>
        <taxon>Strongyloidea</taxon>
        <taxon>Strongylidae</taxon>
        <taxon>Strongylus</taxon>
    </lineage>
</organism>
<proteinExistence type="predicted"/>
<accession>A0A3P7J212</accession>
<sequence>MDSPETPEELGSPVPKDHPEAMDSLAVQETLAVQENEGKEPLLANAVSAPNTAPTTGEFSSRMELAVKLHLLDIWSFANDKSFNNITLPQDIRILHFRKRDLGRLV</sequence>
<feature type="compositionally biased region" description="Polar residues" evidence="1">
    <location>
        <begin position="48"/>
        <end position="58"/>
    </location>
</feature>
<dbReference type="Proteomes" id="UP000270094">
    <property type="component" value="Unassembled WGS sequence"/>
</dbReference>
<name>A0A3P7J212_STRVU</name>
<dbReference type="AlphaFoldDB" id="A0A3P7J212"/>
<keyword evidence="3" id="KW-1185">Reference proteome</keyword>
<evidence type="ECO:0000313" key="2">
    <source>
        <dbReference type="EMBL" id="VDM79181.1"/>
    </source>
</evidence>
<evidence type="ECO:0000256" key="1">
    <source>
        <dbReference type="SAM" id="MobiDB-lite"/>
    </source>
</evidence>
<reference evidence="2 3" key="1">
    <citation type="submission" date="2018-11" db="EMBL/GenBank/DDBJ databases">
        <authorList>
            <consortium name="Pathogen Informatics"/>
        </authorList>
    </citation>
    <scope>NUCLEOTIDE SEQUENCE [LARGE SCALE GENOMIC DNA]</scope>
</reference>
<feature type="region of interest" description="Disordered" evidence="1">
    <location>
        <begin position="37"/>
        <end position="58"/>
    </location>
</feature>
<protein>
    <submittedName>
        <fullName evidence="2">Uncharacterized protein</fullName>
    </submittedName>
</protein>
<gene>
    <name evidence="2" type="ORF">SVUK_LOCUS14179</name>
</gene>